<evidence type="ECO:0000313" key="4">
    <source>
        <dbReference type="EMBL" id="RLN45425.1"/>
    </source>
</evidence>
<dbReference type="EMBL" id="JPWV03000136">
    <property type="protein sequence ID" value="KAG2523554.1"/>
    <property type="molecule type" value="Genomic_DNA"/>
</dbReference>
<sequence length="197" mass="22648">MLIRASSKSARLTTPQLGQETPEKLLPLFRTSKPVIGNVVEETRKQNTRAVQQTLQLLFNNEYLGLIAYTQCIIPVLYLCYMPVLHTVPNRVYYPTHYRYFGDSKEFNERMAVVGILAMLQLAVFVALQVFVVKRFAVSTIYQVAFVLETNFTLLQGRLLVWLFFAVQSTLVHYGADFTFQFDWIRPDKPILSAKNG</sequence>
<dbReference type="Proteomes" id="UP000785171">
    <property type="component" value="Unassembled WGS sequence"/>
</dbReference>
<feature type="transmembrane region" description="Helical" evidence="1">
    <location>
        <begin position="63"/>
        <end position="84"/>
    </location>
</feature>
<evidence type="ECO:0000313" key="5">
    <source>
        <dbReference type="EMBL" id="RLN79274.1"/>
    </source>
</evidence>
<dbReference type="EMBL" id="MBDN02000153">
    <property type="protein sequence ID" value="RLN79274.1"/>
    <property type="molecule type" value="Genomic_DNA"/>
</dbReference>
<keyword evidence="1" id="KW-0472">Membrane</keyword>
<evidence type="ECO:0000313" key="7">
    <source>
        <dbReference type="Proteomes" id="UP000285883"/>
    </source>
</evidence>
<dbReference type="Proteomes" id="UP000285624">
    <property type="component" value="Unassembled WGS sequence"/>
</dbReference>
<feature type="transmembrane region" description="Helical" evidence="1">
    <location>
        <begin position="111"/>
        <end position="132"/>
    </location>
</feature>
<comment type="caution">
    <text evidence="5">The sequence shown here is derived from an EMBL/GenBank/DDBJ whole genome shotgun (WGS) entry which is preliminary data.</text>
</comment>
<reference evidence="2" key="1">
    <citation type="journal article" date="2015" name="Genom Data">
        <title>Genome sequences of six Phytophthora species associated with forests in New Zealand.</title>
        <authorList>
            <person name="Studholme D.J."/>
            <person name="McDougal R.L."/>
            <person name="Sambles C."/>
            <person name="Hansen E."/>
            <person name="Hardy G."/>
            <person name="Grant M."/>
            <person name="Ganley R.J."/>
            <person name="Williams N.M."/>
        </authorList>
    </citation>
    <scope>NUCLEOTIDE SEQUENCE</scope>
    <source>
        <strain evidence="2">NZFS 2646</strain>
        <strain evidence="3">NZFS 3630</strain>
    </source>
</reference>
<dbReference type="EMBL" id="MAYM02000161">
    <property type="protein sequence ID" value="RLN45425.1"/>
    <property type="molecule type" value="Genomic_DNA"/>
</dbReference>
<gene>
    <name evidence="4" type="ORF">BBI17_005462</name>
    <name evidence="5" type="ORF">BBO99_00005388</name>
    <name evidence="2" type="ORF">JM16_005293</name>
    <name evidence="3" type="ORF">JM18_004861</name>
</gene>
<organism evidence="5 6">
    <name type="scientific">Phytophthora kernoviae</name>
    <dbReference type="NCBI Taxonomy" id="325452"/>
    <lineage>
        <taxon>Eukaryota</taxon>
        <taxon>Sar</taxon>
        <taxon>Stramenopiles</taxon>
        <taxon>Oomycota</taxon>
        <taxon>Peronosporomycetes</taxon>
        <taxon>Peronosporales</taxon>
        <taxon>Peronosporaceae</taxon>
        <taxon>Phytophthora</taxon>
    </lineage>
</organism>
<evidence type="ECO:0000313" key="2">
    <source>
        <dbReference type="EMBL" id="KAG2523554.1"/>
    </source>
</evidence>
<protein>
    <submittedName>
        <fullName evidence="5">Uncharacterized protein</fullName>
    </submittedName>
</protein>
<evidence type="ECO:0000313" key="6">
    <source>
        <dbReference type="Proteomes" id="UP000285624"/>
    </source>
</evidence>
<keyword evidence="1" id="KW-1133">Transmembrane helix</keyword>
<dbReference type="AlphaFoldDB" id="A0A3R7NFK2"/>
<proteinExistence type="predicted"/>
<keyword evidence="1" id="KW-0812">Transmembrane</keyword>
<name>A0A3R7NFK2_9STRA</name>
<dbReference type="Proteomes" id="UP000792063">
    <property type="component" value="Unassembled WGS sequence"/>
</dbReference>
<evidence type="ECO:0000313" key="3">
    <source>
        <dbReference type="EMBL" id="KAG2525439.1"/>
    </source>
</evidence>
<keyword evidence="6" id="KW-1185">Reference proteome</keyword>
<reference evidence="6 7" key="2">
    <citation type="submission" date="2018-07" db="EMBL/GenBank/DDBJ databases">
        <title>Genome sequencing of oomycete isolates from Chile give support for New Zealand origin for Phytophthora kernoviae and make available the first Nothophytophthora sp. genome.</title>
        <authorList>
            <person name="Studholme D.J."/>
            <person name="Sanfuentes E."/>
            <person name="Panda P."/>
            <person name="Hill R."/>
            <person name="Sambles C."/>
            <person name="Grant M."/>
            <person name="Williams N.M."/>
            <person name="Mcdougal R.L."/>
        </authorList>
    </citation>
    <scope>NUCLEOTIDE SEQUENCE [LARGE SCALE GENOMIC DNA]</scope>
    <source>
        <strain evidence="4">Chile2</strain>
        <strain evidence="5">Chile4</strain>
    </source>
</reference>
<feature type="transmembrane region" description="Helical" evidence="1">
    <location>
        <begin position="144"/>
        <end position="165"/>
    </location>
</feature>
<dbReference type="EMBL" id="JPWU03000125">
    <property type="protein sequence ID" value="KAG2525439.1"/>
    <property type="molecule type" value="Genomic_DNA"/>
</dbReference>
<reference evidence="2" key="3">
    <citation type="submission" date="2020-06" db="EMBL/GenBank/DDBJ databases">
        <authorList>
            <person name="Studholme D.J."/>
        </authorList>
    </citation>
    <scope>NUCLEOTIDE SEQUENCE</scope>
    <source>
        <strain evidence="2">NZFS 2646</strain>
        <strain evidence="3">NZFS 3630</strain>
    </source>
</reference>
<dbReference type="Proteomes" id="UP000285883">
    <property type="component" value="Unassembled WGS sequence"/>
</dbReference>
<evidence type="ECO:0000256" key="1">
    <source>
        <dbReference type="SAM" id="Phobius"/>
    </source>
</evidence>
<accession>A0A3R7NFK2</accession>